<evidence type="ECO:0000313" key="1">
    <source>
        <dbReference type="EMBL" id="KAI4372023.1"/>
    </source>
</evidence>
<reference evidence="2" key="1">
    <citation type="journal article" date="2023" name="Front. Plant Sci.">
        <title>Chromosomal-level genome assembly of Melastoma candidum provides insights into trichome evolution.</title>
        <authorList>
            <person name="Zhong Y."/>
            <person name="Wu W."/>
            <person name="Sun C."/>
            <person name="Zou P."/>
            <person name="Liu Y."/>
            <person name="Dai S."/>
            <person name="Zhou R."/>
        </authorList>
    </citation>
    <scope>NUCLEOTIDE SEQUENCE [LARGE SCALE GENOMIC DNA]</scope>
</reference>
<protein>
    <submittedName>
        <fullName evidence="1">Uncharacterized protein</fullName>
    </submittedName>
</protein>
<name>A0ACB9R0H1_9MYRT</name>
<keyword evidence="2" id="KW-1185">Reference proteome</keyword>
<accession>A0ACB9R0H1</accession>
<evidence type="ECO:0000313" key="2">
    <source>
        <dbReference type="Proteomes" id="UP001057402"/>
    </source>
</evidence>
<proteinExistence type="predicted"/>
<sequence length="197" mass="20922">MASSSVFRSSSAAGESGAADGSPSSSSSAAAVVSSSSSYFDDQGSILGKGYRLPPPEIKDIVDAPPLPALSFSPLRDKILFLKRRALPPLAELAKPEEKLAGIRIDGQCNTRSRMSFYTGIGIHQLLPDDTLGPEIEVHGFPEGAKLNFVTWSTDGKHLAFSVRVDDEGTDSGKLRVWVADVDTGGLDLCSNRQRSV</sequence>
<dbReference type="Proteomes" id="UP001057402">
    <property type="component" value="Chromosome 4"/>
</dbReference>
<dbReference type="EMBL" id="CM042883">
    <property type="protein sequence ID" value="KAI4372023.1"/>
    <property type="molecule type" value="Genomic_DNA"/>
</dbReference>
<organism evidence="1 2">
    <name type="scientific">Melastoma candidum</name>
    <dbReference type="NCBI Taxonomy" id="119954"/>
    <lineage>
        <taxon>Eukaryota</taxon>
        <taxon>Viridiplantae</taxon>
        <taxon>Streptophyta</taxon>
        <taxon>Embryophyta</taxon>
        <taxon>Tracheophyta</taxon>
        <taxon>Spermatophyta</taxon>
        <taxon>Magnoliopsida</taxon>
        <taxon>eudicotyledons</taxon>
        <taxon>Gunneridae</taxon>
        <taxon>Pentapetalae</taxon>
        <taxon>rosids</taxon>
        <taxon>malvids</taxon>
        <taxon>Myrtales</taxon>
        <taxon>Melastomataceae</taxon>
        <taxon>Melastomatoideae</taxon>
        <taxon>Melastomateae</taxon>
        <taxon>Melastoma</taxon>
    </lineage>
</organism>
<gene>
    <name evidence="1" type="ORF">MLD38_010310</name>
</gene>
<comment type="caution">
    <text evidence="1">The sequence shown here is derived from an EMBL/GenBank/DDBJ whole genome shotgun (WGS) entry which is preliminary data.</text>
</comment>